<gene>
    <name evidence="1" type="ORF">CJ673_05820</name>
</gene>
<name>A0A2S9T8A4_9BACT</name>
<proteinExistence type="predicted"/>
<evidence type="ECO:0000313" key="1">
    <source>
        <dbReference type="EMBL" id="PRM95072.1"/>
    </source>
</evidence>
<reference evidence="1 2" key="1">
    <citation type="submission" date="2017-09" db="EMBL/GenBank/DDBJ databases">
        <title>Reassesment of A. cryaerophilus.</title>
        <authorList>
            <person name="Perez-Cataluna A."/>
            <person name="Collado L."/>
            <person name="Salgado O."/>
            <person name="Lefinanco V."/>
            <person name="Figueras M.J."/>
        </authorList>
    </citation>
    <scope>NUCLEOTIDE SEQUENCE [LARGE SCALE GENOMIC DNA]</scope>
    <source>
        <strain evidence="1 2">LMG 10210</strain>
    </source>
</reference>
<evidence type="ECO:0000313" key="2">
    <source>
        <dbReference type="Proteomes" id="UP000238281"/>
    </source>
</evidence>
<dbReference type="EMBL" id="NXGE01000002">
    <property type="protein sequence ID" value="PRM95072.1"/>
    <property type="molecule type" value="Genomic_DNA"/>
</dbReference>
<sequence>MLKLSISKVLFEDILLKNITTIEKDATKYWKKEFLEPKIIGDNIFYDIKCIEKIVFVNTFGEDKPQIIVECNKIEYLEDKNIFKIYIGKILEQKNIDLFKDEKDILIKKLIDEKQELIKFLEEMRRQSFLK</sequence>
<dbReference type="RefSeq" id="WP_105915304.1">
    <property type="nucleotide sequence ID" value="NZ_JAMXEM010000001.1"/>
</dbReference>
<comment type="caution">
    <text evidence="1">The sequence shown here is derived from an EMBL/GenBank/DDBJ whole genome shotgun (WGS) entry which is preliminary data.</text>
</comment>
<accession>A0A2S9T8A4</accession>
<organism evidence="1 2">
    <name type="scientific">Aliarcobacter cryaerophilus</name>
    <dbReference type="NCBI Taxonomy" id="28198"/>
    <lineage>
        <taxon>Bacteria</taxon>
        <taxon>Pseudomonadati</taxon>
        <taxon>Campylobacterota</taxon>
        <taxon>Epsilonproteobacteria</taxon>
        <taxon>Campylobacterales</taxon>
        <taxon>Arcobacteraceae</taxon>
        <taxon>Aliarcobacter</taxon>
    </lineage>
</organism>
<protein>
    <submittedName>
        <fullName evidence="1">Uncharacterized protein</fullName>
    </submittedName>
</protein>
<dbReference type="Proteomes" id="UP000238281">
    <property type="component" value="Unassembled WGS sequence"/>
</dbReference>
<dbReference type="AlphaFoldDB" id="A0A2S9T8A4"/>